<reference evidence="3 4" key="1">
    <citation type="submission" date="2023-01" db="EMBL/GenBank/DDBJ databases">
        <authorList>
            <person name="Kreplak J."/>
        </authorList>
    </citation>
    <scope>NUCLEOTIDE SEQUENCE [LARGE SCALE GENOMIC DNA]</scope>
</reference>
<protein>
    <recommendedName>
        <fullName evidence="5">Pentatricopeptide repeat-containing protein</fullName>
    </recommendedName>
</protein>
<dbReference type="Pfam" id="PF13041">
    <property type="entry name" value="PPR_2"/>
    <property type="match status" value="1"/>
</dbReference>
<dbReference type="NCBIfam" id="TIGR00756">
    <property type="entry name" value="PPR"/>
    <property type="match status" value="1"/>
</dbReference>
<sequence>MSFSWKPLKLLTRLSFYKPHSHTTLFTSSNSNIITSICNSFRTKQDWESITHKFTSIQLTNSLVEQILSQFKTPTDAKNALSFFHWSSKTHRFQHTLQSYSITINLLLHANLITDAKALLLSLANQNTDPDSVRAVVDSLVNTSELVSSGSHLQVLDLLIKAYAKLRLTEVAFAVCSYVDELGFCVGLSSFNCLLHVAVKCNRFSTVWEVYGYMIGKRIYPNVVTLRIMIDVICKEGLLQRSVDSVDRIIGKRDSFSPSVIVNSSLILRMLEKEKDGEG</sequence>
<evidence type="ECO:0000313" key="3">
    <source>
        <dbReference type="EMBL" id="CAI8605291.1"/>
    </source>
</evidence>
<organism evidence="3 4">
    <name type="scientific">Vicia faba</name>
    <name type="common">Broad bean</name>
    <name type="synonym">Faba vulgaris</name>
    <dbReference type="NCBI Taxonomy" id="3906"/>
    <lineage>
        <taxon>Eukaryota</taxon>
        <taxon>Viridiplantae</taxon>
        <taxon>Streptophyta</taxon>
        <taxon>Embryophyta</taxon>
        <taxon>Tracheophyta</taxon>
        <taxon>Spermatophyta</taxon>
        <taxon>Magnoliopsida</taxon>
        <taxon>eudicotyledons</taxon>
        <taxon>Gunneridae</taxon>
        <taxon>Pentapetalae</taxon>
        <taxon>rosids</taxon>
        <taxon>fabids</taxon>
        <taxon>Fabales</taxon>
        <taxon>Fabaceae</taxon>
        <taxon>Papilionoideae</taxon>
        <taxon>50 kb inversion clade</taxon>
        <taxon>NPAAA clade</taxon>
        <taxon>Hologalegina</taxon>
        <taxon>IRL clade</taxon>
        <taxon>Fabeae</taxon>
        <taxon>Vicia</taxon>
    </lineage>
</organism>
<evidence type="ECO:0000256" key="2">
    <source>
        <dbReference type="ARBA" id="ARBA00022737"/>
    </source>
</evidence>
<dbReference type="AlphaFoldDB" id="A0AAV1A4V0"/>
<evidence type="ECO:0000256" key="1">
    <source>
        <dbReference type="ARBA" id="ARBA00007626"/>
    </source>
</evidence>
<gene>
    <name evidence="3" type="ORF">VFH_III176280</name>
</gene>
<dbReference type="InterPro" id="IPR011990">
    <property type="entry name" value="TPR-like_helical_dom_sf"/>
</dbReference>
<dbReference type="InterPro" id="IPR050667">
    <property type="entry name" value="PPR-containing_protein"/>
</dbReference>
<dbReference type="Gene3D" id="1.25.40.10">
    <property type="entry name" value="Tetratricopeptide repeat domain"/>
    <property type="match status" value="2"/>
</dbReference>
<dbReference type="EMBL" id="OX451738">
    <property type="protein sequence ID" value="CAI8605291.1"/>
    <property type="molecule type" value="Genomic_DNA"/>
</dbReference>
<proteinExistence type="inferred from homology"/>
<dbReference type="InterPro" id="IPR002885">
    <property type="entry name" value="PPR_rpt"/>
</dbReference>
<comment type="similarity">
    <text evidence="1">Belongs to the PPR family. P subfamily.</text>
</comment>
<dbReference type="PANTHER" id="PTHR47939:SF13">
    <property type="entry name" value="OS03G0201400 PROTEIN"/>
    <property type="match status" value="1"/>
</dbReference>
<evidence type="ECO:0000313" key="4">
    <source>
        <dbReference type="Proteomes" id="UP001157006"/>
    </source>
</evidence>
<keyword evidence="4" id="KW-1185">Reference proteome</keyword>
<dbReference type="PANTHER" id="PTHR47939">
    <property type="entry name" value="MEMBRANE-ASSOCIATED SALT-INDUCIBLE PROTEIN-LIKE"/>
    <property type="match status" value="1"/>
</dbReference>
<evidence type="ECO:0008006" key="5">
    <source>
        <dbReference type="Google" id="ProtNLM"/>
    </source>
</evidence>
<name>A0AAV1A4V0_VICFA</name>
<accession>A0AAV1A4V0</accession>
<keyword evidence="2" id="KW-0677">Repeat</keyword>
<dbReference type="Proteomes" id="UP001157006">
    <property type="component" value="Chromosome 3"/>
</dbReference>